<reference evidence="1" key="1">
    <citation type="submission" date="2021-10" db="EMBL/GenBank/DDBJ databases">
        <title>The diversity and Nitrogen Metabolism of Culturable Nitrate-Utilizing Bacteria Within the Oxygen Minimum Zone of the Changjiang (Yangtze River)Estuary.</title>
        <authorList>
            <person name="Zhang D."/>
            <person name="Zheng J."/>
            <person name="Liu S."/>
            <person name="He W."/>
        </authorList>
    </citation>
    <scope>NUCLEOTIDE SEQUENCE</scope>
    <source>
        <strain evidence="1">FXH-223</strain>
    </source>
</reference>
<gene>
    <name evidence="1" type="ORF">LL252_18725</name>
</gene>
<name>A0A9Q3UP76_9GAMM</name>
<dbReference type="Gene3D" id="1.10.1660.10">
    <property type="match status" value="1"/>
</dbReference>
<accession>A0A9Q3UP76</accession>
<dbReference type="Proteomes" id="UP001108027">
    <property type="component" value="Unassembled WGS sequence"/>
</dbReference>
<dbReference type="AlphaFoldDB" id="A0A9Q3UP76"/>
<sequence>MNNSVRRLTLTELSRRVALPVATVTEIVELGIIEPEARDPHWLFDETVTVIVTRAARLHRDLAMDWSGVALALELIEDNQRLRRENAALRRRLARLLE</sequence>
<evidence type="ECO:0000313" key="1">
    <source>
        <dbReference type="EMBL" id="MCC4310602.1"/>
    </source>
</evidence>
<proteinExistence type="predicted"/>
<dbReference type="RefSeq" id="WP_204431690.1">
    <property type="nucleotide sequence ID" value="NZ_ARXL01000139.1"/>
</dbReference>
<keyword evidence="2" id="KW-1185">Reference proteome</keyword>
<comment type="caution">
    <text evidence="1">The sequence shown here is derived from an EMBL/GenBank/DDBJ whole genome shotgun (WGS) entry which is preliminary data.</text>
</comment>
<dbReference type="EMBL" id="JAJGNA010000048">
    <property type="protein sequence ID" value="MCC4310602.1"/>
    <property type="molecule type" value="Genomic_DNA"/>
</dbReference>
<dbReference type="Pfam" id="PF13591">
    <property type="entry name" value="MerR_2"/>
    <property type="match status" value="1"/>
</dbReference>
<evidence type="ECO:0000313" key="2">
    <source>
        <dbReference type="Proteomes" id="UP001108027"/>
    </source>
</evidence>
<organism evidence="1 2">
    <name type="scientific">Alloalcanivorax marinus</name>
    <dbReference type="NCBI Taxonomy" id="1177169"/>
    <lineage>
        <taxon>Bacteria</taxon>
        <taxon>Pseudomonadati</taxon>
        <taxon>Pseudomonadota</taxon>
        <taxon>Gammaproteobacteria</taxon>
        <taxon>Oceanospirillales</taxon>
        <taxon>Alcanivoracaceae</taxon>
        <taxon>Alloalcanivorax</taxon>
    </lineage>
</organism>
<protein>
    <submittedName>
        <fullName evidence="1">Chaperone-modulator protein CbpM</fullName>
    </submittedName>
</protein>